<dbReference type="Gene3D" id="3.40.630.30">
    <property type="match status" value="1"/>
</dbReference>
<comment type="caution">
    <text evidence="3">The sequence shown here is derived from an EMBL/GenBank/DDBJ whole genome shotgun (WGS) entry which is preliminary data.</text>
</comment>
<sequence>MTINHTNNKQNGEFVAFEGEEKLGYLSYDWVDANHFAIMHTVVSPEYKGKGIGKILLDAAADYARKNNKKIQDVCSFVTVQFARSDRYDDVKT</sequence>
<evidence type="ECO:0000259" key="1">
    <source>
        <dbReference type="PROSITE" id="PS51186"/>
    </source>
</evidence>
<dbReference type="InterPro" id="IPR016181">
    <property type="entry name" value="Acyl_CoA_acyltransferase"/>
</dbReference>
<dbReference type="PROSITE" id="PS51729">
    <property type="entry name" value="GNAT_YJDJ"/>
    <property type="match status" value="1"/>
</dbReference>
<keyword evidence="3" id="KW-0808">Transferase</keyword>
<dbReference type="Proteomes" id="UP000027442">
    <property type="component" value="Unassembled WGS sequence"/>
</dbReference>
<feature type="domain" description="N-acetyltransferase" evidence="1">
    <location>
        <begin position="1"/>
        <end position="93"/>
    </location>
</feature>
<dbReference type="PROSITE" id="PS51186">
    <property type="entry name" value="GNAT"/>
    <property type="match status" value="1"/>
</dbReference>
<dbReference type="PANTHER" id="PTHR31435:SF10">
    <property type="entry name" value="BSR4717 PROTEIN"/>
    <property type="match status" value="1"/>
</dbReference>
<gene>
    <name evidence="3" type="ORF">HMPREF1991_02080</name>
</gene>
<feature type="domain" description="N-acetyltransferase" evidence="2">
    <location>
        <begin position="6"/>
        <end position="93"/>
    </location>
</feature>
<proteinExistence type="predicted"/>
<protein>
    <submittedName>
        <fullName evidence="3">Acetyltransferase, GNAT family</fullName>
    </submittedName>
</protein>
<organism evidence="3 4">
    <name type="scientific">Hoylesella loescheii DSM 19665 = JCM 12249 = ATCC 15930</name>
    <dbReference type="NCBI Taxonomy" id="1122985"/>
    <lineage>
        <taxon>Bacteria</taxon>
        <taxon>Pseudomonadati</taxon>
        <taxon>Bacteroidota</taxon>
        <taxon>Bacteroidia</taxon>
        <taxon>Bacteroidales</taxon>
        <taxon>Prevotellaceae</taxon>
        <taxon>Hoylesella</taxon>
    </lineage>
</organism>
<dbReference type="PATRIC" id="fig|1122985.7.peg.2157"/>
<dbReference type="HOGENOM" id="CLU_132888_2_1_10"/>
<dbReference type="EMBL" id="JNGW01000089">
    <property type="protein sequence ID" value="KDR51869.1"/>
    <property type="molecule type" value="Genomic_DNA"/>
</dbReference>
<evidence type="ECO:0000313" key="3">
    <source>
        <dbReference type="EMBL" id="KDR51869.1"/>
    </source>
</evidence>
<dbReference type="InterPro" id="IPR045057">
    <property type="entry name" value="Gcn5-rel_NAT"/>
</dbReference>
<dbReference type="Pfam" id="PF14542">
    <property type="entry name" value="Acetyltransf_CG"/>
    <property type="match status" value="1"/>
</dbReference>
<reference evidence="3 4" key="1">
    <citation type="submission" date="2013-08" db="EMBL/GenBank/DDBJ databases">
        <authorList>
            <person name="Weinstock G."/>
            <person name="Sodergren E."/>
            <person name="Wylie T."/>
            <person name="Fulton L."/>
            <person name="Fulton R."/>
            <person name="Fronick C."/>
            <person name="O'Laughlin M."/>
            <person name="Godfrey J."/>
            <person name="Miner T."/>
            <person name="Herter B."/>
            <person name="Appelbaum E."/>
            <person name="Cordes M."/>
            <person name="Lek S."/>
            <person name="Wollam A."/>
            <person name="Pepin K.H."/>
            <person name="Palsikar V.B."/>
            <person name="Mitreva M."/>
            <person name="Wilson R.K."/>
        </authorList>
    </citation>
    <scope>NUCLEOTIDE SEQUENCE [LARGE SCALE GENOMIC DNA]</scope>
    <source>
        <strain evidence="3 4">ATCC 15930</strain>
    </source>
</reference>
<dbReference type="AlphaFoldDB" id="A0A069QII2"/>
<dbReference type="InterPro" id="IPR000182">
    <property type="entry name" value="GNAT_dom"/>
</dbReference>
<dbReference type="CDD" id="cd04301">
    <property type="entry name" value="NAT_SF"/>
    <property type="match status" value="1"/>
</dbReference>
<evidence type="ECO:0000259" key="2">
    <source>
        <dbReference type="PROSITE" id="PS51729"/>
    </source>
</evidence>
<dbReference type="SUPFAM" id="SSF55729">
    <property type="entry name" value="Acyl-CoA N-acyltransferases (Nat)"/>
    <property type="match status" value="1"/>
</dbReference>
<accession>A0A069QII2</accession>
<dbReference type="eggNOG" id="COG2388">
    <property type="taxonomic scope" value="Bacteria"/>
</dbReference>
<dbReference type="InterPro" id="IPR031165">
    <property type="entry name" value="GNAT_YJDJ"/>
</dbReference>
<dbReference type="PANTHER" id="PTHR31435">
    <property type="entry name" value="PROTEIN NATD1"/>
    <property type="match status" value="1"/>
</dbReference>
<evidence type="ECO:0000313" key="4">
    <source>
        <dbReference type="Proteomes" id="UP000027442"/>
    </source>
</evidence>
<dbReference type="GO" id="GO:0016747">
    <property type="term" value="F:acyltransferase activity, transferring groups other than amino-acyl groups"/>
    <property type="evidence" value="ECO:0007669"/>
    <property type="project" value="InterPro"/>
</dbReference>
<keyword evidence="4" id="KW-1185">Reference proteome</keyword>
<name>A0A069QII2_HOYLO</name>